<dbReference type="PANTHER" id="PTHR15138:SF22">
    <property type="entry name" value="TAFH DOMAIN-CONTAINING PROTEIN"/>
    <property type="match status" value="1"/>
</dbReference>
<evidence type="ECO:0000313" key="8">
    <source>
        <dbReference type="EMBL" id="TSK38380.1"/>
    </source>
</evidence>
<keyword evidence="5" id="KW-0539">Nucleus</keyword>
<protein>
    <submittedName>
        <fullName evidence="8">Transcription initiation factor TFIID subunit 4</fullName>
    </submittedName>
</protein>
<keyword evidence="8" id="KW-0396">Initiation factor</keyword>
<evidence type="ECO:0000256" key="6">
    <source>
        <dbReference type="SAM" id="MobiDB-lite"/>
    </source>
</evidence>
<dbReference type="GO" id="GO:0003743">
    <property type="term" value="F:translation initiation factor activity"/>
    <property type="evidence" value="ECO:0007669"/>
    <property type="project" value="UniProtKB-KW"/>
</dbReference>
<name>A0A556TQN5_BAGYA</name>
<gene>
    <name evidence="8" type="ORF">Baya_2796</name>
</gene>
<evidence type="ECO:0000256" key="3">
    <source>
        <dbReference type="ARBA" id="ARBA00023015"/>
    </source>
</evidence>
<dbReference type="PANTHER" id="PTHR15138">
    <property type="entry name" value="TRANSCRIPTION INITIATION FACTOR TFIID SUBUNIT 4"/>
    <property type="match status" value="1"/>
</dbReference>
<feature type="domain" description="Transcription initiation factor TFIID component TAF4 C-terminal" evidence="7">
    <location>
        <begin position="25"/>
        <end position="90"/>
    </location>
</feature>
<dbReference type="AlphaFoldDB" id="A0A556TQN5"/>
<evidence type="ECO:0000256" key="5">
    <source>
        <dbReference type="ARBA" id="ARBA00023242"/>
    </source>
</evidence>
<feature type="region of interest" description="Disordered" evidence="6">
    <location>
        <begin position="1"/>
        <end position="59"/>
    </location>
</feature>
<comment type="subcellular location">
    <subcellularLocation>
        <location evidence="1">Nucleus</location>
    </subcellularLocation>
</comment>
<dbReference type="InterPro" id="IPR007900">
    <property type="entry name" value="TAF4_C"/>
</dbReference>
<evidence type="ECO:0000256" key="4">
    <source>
        <dbReference type="ARBA" id="ARBA00023163"/>
    </source>
</evidence>
<evidence type="ECO:0000313" key="9">
    <source>
        <dbReference type="Proteomes" id="UP000319801"/>
    </source>
</evidence>
<dbReference type="OrthoDB" id="21060at2759"/>
<accession>A0A556TQN5</accession>
<sequence>MFSAQPEISCHNRSGLRRSAAGRRAESSNLSETFGRRVSGSSVGSPASSLSSSSSRQFHRQRITRVNLRDFIFYLEQERETSRSLLLYRALLK</sequence>
<comment type="similarity">
    <text evidence="2">Belongs to the TAF4 family.</text>
</comment>
<organism evidence="8 9">
    <name type="scientific">Bagarius yarrelli</name>
    <name type="common">Goonch</name>
    <name type="synonym">Bagrus yarrelli</name>
    <dbReference type="NCBI Taxonomy" id="175774"/>
    <lineage>
        <taxon>Eukaryota</taxon>
        <taxon>Metazoa</taxon>
        <taxon>Chordata</taxon>
        <taxon>Craniata</taxon>
        <taxon>Vertebrata</taxon>
        <taxon>Euteleostomi</taxon>
        <taxon>Actinopterygii</taxon>
        <taxon>Neopterygii</taxon>
        <taxon>Teleostei</taxon>
        <taxon>Ostariophysi</taxon>
        <taxon>Siluriformes</taxon>
        <taxon>Sisoridae</taxon>
        <taxon>Sisorinae</taxon>
        <taxon>Bagarius</taxon>
    </lineage>
</organism>
<evidence type="ECO:0000256" key="1">
    <source>
        <dbReference type="ARBA" id="ARBA00004123"/>
    </source>
</evidence>
<dbReference type="GO" id="GO:0016251">
    <property type="term" value="F:RNA polymerase II general transcription initiation factor activity"/>
    <property type="evidence" value="ECO:0007669"/>
    <property type="project" value="TreeGrafter"/>
</dbReference>
<proteinExistence type="inferred from homology"/>
<feature type="compositionally biased region" description="Low complexity" evidence="6">
    <location>
        <begin position="36"/>
        <end position="56"/>
    </location>
</feature>
<dbReference type="GO" id="GO:0006367">
    <property type="term" value="P:transcription initiation at RNA polymerase II promoter"/>
    <property type="evidence" value="ECO:0007669"/>
    <property type="project" value="TreeGrafter"/>
</dbReference>
<dbReference type="GO" id="GO:0005669">
    <property type="term" value="C:transcription factor TFIID complex"/>
    <property type="evidence" value="ECO:0007669"/>
    <property type="project" value="InterPro"/>
</dbReference>
<reference evidence="8 9" key="1">
    <citation type="journal article" date="2019" name="Genome Biol. Evol.">
        <title>Whole-Genome Sequencing of the Giant Devil Catfish, Bagarius yarrelli.</title>
        <authorList>
            <person name="Jiang W."/>
            <person name="Lv Y."/>
            <person name="Cheng L."/>
            <person name="Yang K."/>
            <person name="Chao B."/>
            <person name="Wang X."/>
            <person name="Li Y."/>
            <person name="Pan X."/>
            <person name="You X."/>
            <person name="Zhang Y."/>
            <person name="Yang J."/>
            <person name="Li J."/>
            <person name="Zhang X."/>
            <person name="Liu S."/>
            <person name="Sun C."/>
            <person name="Yang J."/>
            <person name="Shi Q."/>
        </authorList>
    </citation>
    <scope>NUCLEOTIDE SEQUENCE [LARGE SCALE GENOMIC DNA]</scope>
    <source>
        <strain evidence="8">JWS20170419001</strain>
        <tissue evidence="8">Muscle</tissue>
    </source>
</reference>
<dbReference type="EMBL" id="VCAZ01000011">
    <property type="protein sequence ID" value="TSK38380.1"/>
    <property type="molecule type" value="Genomic_DNA"/>
</dbReference>
<dbReference type="Proteomes" id="UP000319801">
    <property type="component" value="Unassembled WGS sequence"/>
</dbReference>
<evidence type="ECO:0000256" key="2">
    <source>
        <dbReference type="ARBA" id="ARBA00006178"/>
    </source>
</evidence>
<keyword evidence="9" id="KW-1185">Reference proteome</keyword>
<evidence type="ECO:0000259" key="7">
    <source>
        <dbReference type="Pfam" id="PF05236"/>
    </source>
</evidence>
<dbReference type="InterPro" id="IPR045144">
    <property type="entry name" value="TAF4"/>
</dbReference>
<keyword evidence="4" id="KW-0804">Transcription</keyword>
<comment type="caution">
    <text evidence="8">The sequence shown here is derived from an EMBL/GenBank/DDBJ whole genome shotgun (WGS) entry which is preliminary data.</text>
</comment>
<dbReference type="GO" id="GO:0003677">
    <property type="term" value="F:DNA binding"/>
    <property type="evidence" value="ECO:0007669"/>
    <property type="project" value="TreeGrafter"/>
</dbReference>
<keyword evidence="3" id="KW-0805">Transcription regulation</keyword>
<keyword evidence="8" id="KW-0648">Protein biosynthesis</keyword>
<dbReference type="Pfam" id="PF05236">
    <property type="entry name" value="TAF4"/>
    <property type="match status" value="1"/>
</dbReference>